<organism evidence="1 2">
    <name type="scientific">Caulobacter endophyticus</name>
    <dbReference type="NCBI Taxonomy" id="2172652"/>
    <lineage>
        <taxon>Bacteria</taxon>
        <taxon>Pseudomonadati</taxon>
        <taxon>Pseudomonadota</taxon>
        <taxon>Alphaproteobacteria</taxon>
        <taxon>Caulobacterales</taxon>
        <taxon>Caulobacteraceae</taxon>
        <taxon>Caulobacter</taxon>
    </lineage>
</organism>
<dbReference type="EMBL" id="QDKQ01000035">
    <property type="protein sequence ID" value="PVM90305.1"/>
    <property type="molecule type" value="Genomic_DNA"/>
</dbReference>
<dbReference type="Pfam" id="PF11159">
    <property type="entry name" value="DUF2939"/>
    <property type="match status" value="1"/>
</dbReference>
<sequence>MKRNSKIAIAAGVAGALFAAAYFGSPFVALMSLKTAAKTGDRDRLEQVVDFPQVREGMKSQLTAMLTKRMAEDPAMKDNPFAALGLLMAPAIIDRAIETYVTPDSISTMITTARKPSQTLAQDPGAASTSSTGKVRTRYDYVGLDRFRATLTNPDSDDKLSLVLDRKGLFGWRLVRVDLPLDEAGSPV</sequence>
<dbReference type="AlphaFoldDB" id="A0A2T9K2U4"/>
<keyword evidence="2" id="KW-1185">Reference proteome</keyword>
<evidence type="ECO:0000313" key="1">
    <source>
        <dbReference type="EMBL" id="PVM90305.1"/>
    </source>
</evidence>
<dbReference type="InterPro" id="IPR021330">
    <property type="entry name" value="DUF2939"/>
</dbReference>
<dbReference type="Proteomes" id="UP000245073">
    <property type="component" value="Unassembled WGS sequence"/>
</dbReference>
<protein>
    <recommendedName>
        <fullName evidence="3">DUF2939 domain-containing protein</fullName>
    </recommendedName>
</protein>
<accession>A0A2T9K2U4</accession>
<comment type="caution">
    <text evidence="1">The sequence shown here is derived from an EMBL/GenBank/DDBJ whole genome shotgun (WGS) entry which is preliminary data.</text>
</comment>
<reference evidence="1 2" key="1">
    <citation type="submission" date="2018-04" db="EMBL/GenBank/DDBJ databases">
        <title>The genome sequence of Caulobacter sp. 744.</title>
        <authorList>
            <person name="Gao J."/>
            <person name="Sun J."/>
        </authorList>
    </citation>
    <scope>NUCLEOTIDE SEQUENCE [LARGE SCALE GENOMIC DNA]</scope>
    <source>
        <strain evidence="1 2">774</strain>
    </source>
</reference>
<gene>
    <name evidence="1" type="ORF">DDF67_10280</name>
</gene>
<dbReference type="OrthoDB" id="7406839at2"/>
<evidence type="ECO:0008006" key="3">
    <source>
        <dbReference type="Google" id="ProtNLM"/>
    </source>
</evidence>
<proteinExistence type="predicted"/>
<name>A0A2T9K2U4_9CAUL</name>
<dbReference type="RefSeq" id="WP_109100807.1">
    <property type="nucleotide sequence ID" value="NZ_QDKQ01000035.1"/>
</dbReference>
<evidence type="ECO:0000313" key="2">
    <source>
        <dbReference type="Proteomes" id="UP000245073"/>
    </source>
</evidence>